<dbReference type="InterPro" id="IPR008978">
    <property type="entry name" value="HSP20-like_chaperone"/>
</dbReference>
<evidence type="ECO:0000256" key="4">
    <source>
        <dbReference type="SAM" id="MobiDB-lite"/>
    </source>
</evidence>
<feature type="compositionally biased region" description="Basic and acidic residues" evidence="4">
    <location>
        <begin position="203"/>
        <end position="220"/>
    </location>
</feature>
<dbReference type="InterPro" id="IPR001436">
    <property type="entry name" value="Alpha-crystallin/sHSP_animal"/>
</dbReference>
<reference evidence="7" key="1">
    <citation type="submission" date="2025-08" db="UniProtKB">
        <authorList>
            <consortium name="RefSeq"/>
        </authorList>
    </citation>
    <scope>IDENTIFICATION</scope>
</reference>
<dbReference type="Pfam" id="PF00011">
    <property type="entry name" value="HSP20"/>
    <property type="match status" value="1"/>
</dbReference>
<evidence type="ECO:0000313" key="6">
    <source>
        <dbReference type="Proteomes" id="UP000694871"/>
    </source>
</evidence>
<feature type="compositionally biased region" description="Basic and acidic residues" evidence="4">
    <location>
        <begin position="77"/>
        <end position="87"/>
    </location>
</feature>
<evidence type="ECO:0000313" key="7">
    <source>
        <dbReference type="RefSeq" id="XP_015266771.1"/>
    </source>
</evidence>
<dbReference type="PROSITE" id="PS01031">
    <property type="entry name" value="SHSP"/>
    <property type="match status" value="1"/>
</dbReference>
<sequence length="220" mass="24558">MASYSRLLLRMLPLRRWPLHGLGPVWLSDPQPACRVLWPSSHNLMDRVVADVERQMQDMEKMTRAFFQASPLLTWERESQREPREESATEAAVKGQPDGKHSFSVDVTGFSPEEMTVKLDGRKVTVTAKRQRESQSEGGSYWQEHQELRRETLLPLDVDLQAVSCSLTPDGQLCIEAPRLASSATTEKAIPIDVQSEAQKGPSGEEKELGGSDGAKAKET</sequence>
<organism evidence="6 7">
    <name type="scientific">Gekko japonicus</name>
    <name type="common">Schlegel's Japanese gecko</name>
    <dbReference type="NCBI Taxonomy" id="146911"/>
    <lineage>
        <taxon>Eukaryota</taxon>
        <taxon>Metazoa</taxon>
        <taxon>Chordata</taxon>
        <taxon>Craniata</taxon>
        <taxon>Vertebrata</taxon>
        <taxon>Euteleostomi</taxon>
        <taxon>Lepidosauria</taxon>
        <taxon>Squamata</taxon>
        <taxon>Bifurcata</taxon>
        <taxon>Gekkota</taxon>
        <taxon>Gekkonidae</taxon>
        <taxon>Gekkoninae</taxon>
        <taxon>Gekko</taxon>
    </lineage>
</organism>
<name>A0ABM1JZ84_GEKJA</name>
<keyword evidence="1" id="KW-0346">Stress response</keyword>
<feature type="region of interest" description="Disordered" evidence="4">
    <location>
        <begin position="77"/>
        <end position="103"/>
    </location>
</feature>
<dbReference type="GeneID" id="107110500"/>
<feature type="region of interest" description="Disordered" evidence="4">
    <location>
        <begin position="182"/>
        <end position="220"/>
    </location>
</feature>
<dbReference type="Proteomes" id="UP000694871">
    <property type="component" value="Unplaced"/>
</dbReference>
<feature type="domain" description="SHSP" evidence="5">
    <location>
        <begin position="83"/>
        <end position="195"/>
    </location>
</feature>
<evidence type="ECO:0000256" key="2">
    <source>
        <dbReference type="PROSITE-ProRule" id="PRU00285"/>
    </source>
</evidence>
<keyword evidence="6" id="KW-1185">Reference proteome</keyword>
<accession>A0ABM1JZ84</accession>
<evidence type="ECO:0000256" key="3">
    <source>
        <dbReference type="RuleBase" id="RU003616"/>
    </source>
</evidence>
<dbReference type="InterPro" id="IPR002068">
    <property type="entry name" value="A-crystallin/Hsp20_dom"/>
</dbReference>
<comment type="similarity">
    <text evidence="2 3">Belongs to the small heat shock protein (HSP20) family.</text>
</comment>
<dbReference type="SUPFAM" id="SSF49764">
    <property type="entry name" value="HSP20-like chaperones"/>
    <property type="match status" value="1"/>
</dbReference>
<evidence type="ECO:0000256" key="1">
    <source>
        <dbReference type="ARBA" id="ARBA00023016"/>
    </source>
</evidence>
<dbReference type="PANTHER" id="PTHR45640:SF2">
    <property type="entry name" value="HEAT SHOCK PROTEIN BETA-11-RELATED"/>
    <property type="match status" value="1"/>
</dbReference>
<gene>
    <name evidence="7" type="primary">LOC107110500</name>
</gene>
<dbReference type="PANTHER" id="PTHR45640">
    <property type="entry name" value="HEAT SHOCK PROTEIN HSP-12.2-RELATED"/>
    <property type="match status" value="1"/>
</dbReference>
<dbReference type="Gene3D" id="2.60.40.790">
    <property type="match status" value="1"/>
</dbReference>
<evidence type="ECO:0000259" key="5">
    <source>
        <dbReference type="PROSITE" id="PS01031"/>
    </source>
</evidence>
<proteinExistence type="inferred from homology"/>
<protein>
    <submittedName>
        <fullName evidence="7">Heat shock protein 30C-like</fullName>
    </submittedName>
</protein>
<dbReference type="RefSeq" id="XP_015266771.1">
    <property type="nucleotide sequence ID" value="XM_015411285.1"/>
</dbReference>